<evidence type="ECO:0000313" key="2">
    <source>
        <dbReference type="EMBL" id="AEV70582.1"/>
    </source>
</evidence>
<feature type="transmembrane region" description="Helical" evidence="1">
    <location>
        <begin position="35"/>
        <end position="60"/>
    </location>
</feature>
<dbReference type="STRING" id="720554.Clocl_4151"/>
<dbReference type="eggNOG" id="ENOG5032W25">
    <property type="taxonomic scope" value="Bacteria"/>
</dbReference>
<evidence type="ECO:0000256" key="1">
    <source>
        <dbReference type="SAM" id="Phobius"/>
    </source>
</evidence>
<dbReference type="OrthoDB" id="1655796at2"/>
<gene>
    <name evidence="2" type="ordered locus">Clocl_4151</name>
</gene>
<keyword evidence="1" id="KW-0812">Transmembrane</keyword>
<dbReference type="HOGENOM" id="CLU_156551_0_0_9"/>
<feature type="transmembrane region" description="Helical" evidence="1">
    <location>
        <begin position="106"/>
        <end position="129"/>
    </location>
</feature>
<sequence length="134" mass="15784">MKTPKKLNLRTWMFIKVLPAIVLVMYYWMITRYDFHINFIAIQNIVFGFFGVFLFFLIFGKNNRDLEDEFAKHNIMKVDSFCLRISYLLFIIIALINSAFELSTVVLGYFTVGSILILSIIRAIAFYILDTRMV</sequence>
<dbReference type="EMBL" id="CP003065">
    <property type="protein sequence ID" value="AEV70582.1"/>
    <property type="molecule type" value="Genomic_DNA"/>
</dbReference>
<dbReference type="KEGG" id="ccl:Clocl_4151"/>
<dbReference type="AlphaFoldDB" id="G8LTS2"/>
<reference evidence="2 3" key="2">
    <citation type="journal article" date="2012" name="Stand. Genomic Sci.">
        <title>Complete Genome Sequence of Clostridium clariflavum DSM 19732.</title>
        <authorList>
            <person name="Izquierdo J.A."/>
            <person name="Goodwin L."/>
            <person name="Davenport K.W."/>
            <person name="Teshima H."/>
            <person name="Bruce D."/>
            <person name="Detter C."/>
            <person name="Tapia R."/>
            <person name="Han S."/>
            <person name="Land M."/>
            <person name="Hauser L."/>
            <person name="Jeffries C.D."/>
            <person name="Han J."/>
            <person name="Pitluck S."/>
            <person name="Nolan M."/>
            <person name="Chen A."/>
            <person name="Huntemann M."/>
            <person name="Mavromatis K."/>
            <person name="Mikhailova N."/>
            <person name="Liolios K."/>
            <person name="Woyke T."/>
            <person name="Lynd L.R."/>
        </authorList>
    </citation>
    <scope>NUCLEOTIDE SEQUENCE [LARGE SCALE GENOMIC DNA]</scope>
    <source>
        <strain evidence="3">DSM 19732 / NBRC 101661 / EBR45</strain>
    </source>
</reference>
<feature type="transmembrane region" description="Helical" evidence="1">
    <location>
        <begin position="12"/>
        <end position="29"/>
    </location>
</feature>
<evidence type="ECO:0000313" key="3">
    <source>
        <dbReference type="Proteomes" id="UP000005435"/>
    </source>
</evidence>
<feature type="transmembrane region" description="Helical" evidence="1">
    <location>
        <begin position="81"/>
        <end position="100"/>
    </location>
</feature>
<reference evidence="3" key="1">
    <citation type="submission" date="2011-12" db="EMBL/GenBank/DDBJ databases">
        <title>Complete sequence of Clostridium clariflavum DSM 19732.</title>
        <authorList>
            <consortium name="US DOE Joint Genome Institute"/>
            <person name="Lucas S."/>
            <person name="Han J."/>
            <person name="Lapidus A."/>
            <person name="Cheng J.-F."/>
            <person name="Goodwin L."/>
            <person name="Pitluck S."/>
            <person name="Peters L."/>
            <person name="Teshima H."/>
            <person name="Detter J.C."/>
            <person name="Han C."/>
            <person name="Tapia R."/>
            <person name="Land M."/>
            <person name="Hauser L."/>
            <person name="Kyrpides N."/>
            <person name="Ivanova N."/>
            <person name="Pagani I."/>
            <person name="Kitzmiller T."/>
            <person name="Lynd L."/>
            <person name="Izquierdo J."/>
            <person name="Woyke T."/>
        </authorList>
    </citation>
    <scope>NUCLEOTIDE SEQUENCE [LARGE SCALE GENOMIC DNA]</scope>
    <source>
        <strain evidence="3">DSM 19732 / NBRC 101661 / EBR45</strain>
    </source>
</reference>
<keyword evidence="1" id="KW-0472">Membrane</keyword>
<keyword evidence="1" id="KW-1133">Transmembrane helix</keyword>
<dbReference type="RefSeq" id="WP_014257078.1">
    <property type="nucleotide sequence ID" value="NC_016627.1"/>
</dbReference>
<protein>
    <submittedName>
        <fullName evidence="2">Uncharacterized protein</fullName>
    </submittedName>
</protein>
<organism evidence="2 3">
    <name type="scientific">Acetivibrio clariflavus (strain DSM 19732 / NBRC 101661 / EBR45)</name>
    <name type="common">Clostridium clariflavum</name>
    <dbReference type="NCBI Taxonomy" id="720554"/>
    <lineage>
        <taxon>Bacteria</taxon>
        <taxon>Bacillati</taxon>
        <taxon>Bacillota</taxon>
        <taxon>Clostridia</taxon>
        <taxon>Eubacteriales</taxon>
        <taxon>Oscillospiraceae</taxon>
        <taxon>Acetivibrio</taxon>
    </lineage>
</organism>
<dbReference type="Proteomes" id="UP000005435">
    <property type="component" value="Chromosome"/>
</dbReference>
<accession>G8LTS2</accession>
<proteinExistence type="predicted"/>
<name>G8LTS2_ACECE</name>
<keyword evidence="3" id="KW-1185">Reference proteome</keyword>